<comment type="cofactor">
    <cofactor evidence="1">
        <name>FAD</name>
        <dbReference type="ChEBI" id="CHEBI:57692"/>
    </cofactor>
</comment>
<dbReference type="SUPFAM" id="SSF51905">
    <property type="entry name" value="FAD/NAD(P)-binding domain"/>
    <property type="match status" value="1"/>
</dbReference>
<dbReference type="InterPro" id="IPR045170">
    <property type="entry name" value="MTOX"/>
</dbReference>
<evidence type="ECO:0000259" key="5">
    <source>
        <dbReference type="Pfam" id="PF01266"/>
    </source>
</evidence>
<gene>
    <name evidence="6" type="primary">solA</name>
    <name evidence="6" type="ORF">M3M37_04410</name>
</gene>
<evidence type="ECO:0000256" key="2">
    <source>
        <dbReference type="ARBA" id="ARBA00022630"/>
    </source>
</evidence>
<organism evidence="6 7">
    <name type="scientific">Fructilactobacillus carniphilus</name>
    <dbReference type="NCBI Taxonomy" id="2940297"/>
    <lineage>
        <taxon>Bacteria</taxon>
        <taxon>Bacillati</taxon>
        <taxon>Bacillota</taxon>
        <taxon>Bacilli</taxon>
        <taxon>Lactobacillales</taxon>
        <taxon>Lactobacillaceae</taxon>
        <taxon>Fructilactobacillus</taxon>
    </lineage>
</organism>
<feature type="domain" description="FAD dependent oxidoreductase" evidence="5">
    <location>
        <begin position="6"/>
        <end position="356"/>
    </location>
</feature>
<keyword evidence="4 6" id="KW-0560">Oxidoreductase</keyword>
<dbReference type="PANTHER" id="PTHR10961">
    <property type="entry name" value="PEROXISOMAL SARCOSINE OXIDASE"/>
    <property type="match status" value="1"/>
</dbReference>
<evidence type="ECO:0000313" key="7">
    <source>
        <dbReference type="Proteomes" id="UP001056164"/>
    </source>
</evidence>
<dbReference type="InterPro" id="IPR036188">
    <property type="entry name" value="FAD/NAD-bd_sf"/>
</dbReference>
<accession>A0ABY5BUT8</accession>
<keyword evidence="3" id="KW-0274">FAD</keyword>
<dbReference type="RefSeq" id="WP_252794418.1">
    <property type="nucleotide sequence ID" value="NZ_CP097121.1"/>
</dbReference>
<dbReference type="GO" id="GO:0050131">
    <property type="term" value="F:N-methyl-L-amino-acid oxidase activity"/>
    <property type="evidence" value="ECO:0007669"/>
    <property type="project" value="UniProtKB-EC"/>
</dbReference>
<evidence type="ECO:0000256" key="4">
    <source>
        <dbReference type="ARBA" id="ARBA00023002"/>
    </source>
</evidence>
<evidence type="ECO:0000313" key="6">
    <source>
        <dbReference type="EMBL" id="USS90102.1"/>
    </source>
</evidence>
<dbReference type="InterPro" id="IPR006076">
    <property type="entry name" value="FAD-dep_OxRdtase"/>
</dbReference>
<dbReference type="EC" id="1.5.3.2" evidence="6"/>
<name>A0ABY5BUT8_9LACO</name>
<keyword evidence="2" id="KW-0285">Flavoprotein</keyword>
<keyword evidence="7" id="KW-1185">Reference proteome</keyword>
<evidence type="ECO:0000256" key="3">
    <source>
        <dbReference type="ARBA" id="ARBA00022827"/>
    </source>
</evidence>
<dbReference type="Gene3D" id="3.50.50.60">
    <property type="entry name" value="FAD/NAD(P)-binding domain"/>
    <property type="match status" value="1"/>
</dbReference>
<dbReference type="Proteomes" id="UP001056164">
    <property type="component" value="Chromosome"/>
</dbReference>
<evidence type="ECO:0000256" key="1">
    <source>
        <dbReference type="ARBA" id="ARBA00001974"/>
    </source>
</evidence>
<protein>
    <submittedName>
        <fullName evidence="6">N-methyl-L-tryptophan oxidase</fullName>
        <ecNumber evidence="6">1.5.3.2</ecNumber>
    </submittedName>
</protein>
<sequence>MRKIYDLAIIGTGSVGAAAGYYASQAGLNVLELDAHVPPHDSGSHHGQTRLIRHAYGEGHQYVPLVLAAQQLWDELGTQSHQSIFHQTGILSVAQPTSAFLTELEASAREFQIPLESLTNTEIHQRYPNWNFAAEYRGLFEPTGGYLESETAITAYLDLARKNDVQQEFNQPVHQLRQLANGDLAITTPQQTYQAHQVAVTTGTWVKELLPDLPIQSVRKVFNWFKTTDERLTEAAGFPGFTVELTNGDTYYGFPGIEGTIKIGRHNGGQPIDHPDERTPFGSYEQDYHEIDPLLDHHLTGTAGLDHGGACSYDLTLDQDFIIDYLPDNRNVQIVTGLSGHGFKFASVLGQIIANRAAEKSTNFDLTPFQLNRF</sequence>
<dbReference type="Gene3D" id="3.30.9.10">
    <property type="entry name" value="D-Amino Acid Oxidase, subunit A, domain 2"/>
    <property type="match status" value="1"/>
</dbReference>
<dbReference type="SUPFAM" id="SSF54373">
    <property type="entry name" value="FAD-linked reductases, C-terminal domain"/>
    <property type="match status" value="1"/>
</dbReference>
<dbReference type="PANTHER" id="PTHR10961:SF7">
    <property type="entry name" value="FAD DEPENDENT OXIDOREDUCTASE DOMAIN-CONTAINING PROTEIN"/>
    <property type="match status" value="1"/>
</dbReference>
<dbReference type="Pfam" id="PF01266">
    <property type="entry name" value="DAO"/>
    <property type="match status" value="1"/>
</dbReference>
<proteinExistence type="predicted"/>
<reference evidence="6" key="1">
    <citation type="submission" date="2022-05" db="EMBL/GenBank/DDBJ databases">
        <authorList>
            <person name="Oliphant S.A."/>
            <person name="Watson-Haigh N.S."/>
            <person name="Sumby K.M."/>
            <person name="Gardner J.M."/>
            <person name="Jiranek V."/>
        </authorList>
    </citation>
    <scope>NUCLEOTIDE SEQUENCE</scope>
    <source>
        <strain evidence="6">KI4_A6</strain>
    </source>
</reference>
<dbReference type="EMBL" id="CP097121">
    <property type="protein sequence ID" value="USS90102.1"/>
    <property type="molecule type" value="Genomic_DNA"/>
</dbReference>
<dbReference type="NCBIfam" id="NF008425">
    <property type="entry name" value="PRK11259.1"/>
    <property type="match status" value="1"/>
</dbReference>